<dbReference type="SUPFAM" id="SSF53098">
    <property type="entry name" value="Ribonuclease H-like"/>
    <property type="match status" value="1"/>
</dbReference>
<evidence type="ECO:0000313" key="2">
    <source>
        <dbReference type="EnsemblMetazoa" id="XP_050508028.1"/>
    </source>
</evidence>
<keyword evidence="3" id="KW-1185">Reference proteome</keyword>
<dbReference type="Proteomes" id="UP001652700">
    <property type="component" value="Unplaced"/>
</dbReference>
<reference evidence="2" key="1">
    <citation type="submission" date="2025-05" db="UniProtKB">
        <authorList>
            <consortium name="EnsemblMetazoa"/>
        </authorList>
    </citation>
    <scope>IDENTIFICATION</scope>
</reference>
<dbReference type="InterPro" id="IPR012337">
    <property type="entry name" value="RNaseH-like_sf"/>
</dbReference>
<dbReference type="Pfam" id="PF05699">
    <property type="entry name" value="Dimer_Tnp_hAT"/>
    <property type="match status" value="1"/>
</dbReference>
<evidence type="ECO:0000313" key="3">
    <source>
        <dbReference type="Proteomes" id="UP001652700"/>
    </source>
</evidence>
<dbReference type="EnsemblMetazoa" id="XM_050652071.1">
    <property type="protein sequence ID" value="XP_050508028.1"/>
    <property type="gene ID" value="LOC126885493"/>
</dbReference>
<organism evidence="2 3">
    <name type="scientific">Diabrotica virgifera virgifera</name>
    <name type="common">western corn rootworm</name>
    <dbReference type="NCBI Taxonomy" id="50390"/>
    <lineage>
        <taxon>Eukaryota</taxon>
        <taxon>Metazoa</taxon>
        <taxon>Ecdysozoa</taxon>
        <taxon>Arthropoda</taxon>
        <taxon>Hexapoda</taxon>
        <taxon>Insecta</taxon>
        <taxon>Pterygota</taxon>
        <taxon>Neoptera</taxon>
        <taxon>Endopterygota</taxon>
        <taxon>Coleoptera</taxon>
        <taxon>Polyphaga</taxon>
        <taxon>Cucujiformia</taxon>
        <taxon>Chrysomeloidea</taxon>
        <taxon>Chrysomelidae</taxon>
        <taxon>Galerucinae</taxon>
        <taxon>Diabroticina</taxon>
        <taxon>Diabroticites</taxon>
        <taxon>Diabrotica</taxon>
    </lineage>
</organism>
<feature type="domain" description="HAT C-terminal dimerisation" evidence="1">
    <location>
        <begin position="495"/>
        <end position="551"/>
    </location>
</feature>
<dbReference type="PANTHER" id="PTHR45913">
    <property type="entry name" value="EPM2A-INTERACTING PROTEIN 1"/>
    <property type="match status" value="1"/>
</dbReference>
<dbReference type="InterPro" id="IPR008906">
    <property type="entry name" value="HATC_C_dom"/>
</dbReference>
<accession>A0ABM5KCW0</accession>
<proteinExistence type="predicted"/>
<evidence type="ECO:0000259" key="1">
    <source>
        <dbReference type="Pfam" id="PF05699"/>
    </source>
</evidence>
<sequence>MEVKDKNVCLLCNTSVSVAKKGNIERHHKTVHSNFEKSFPLHYAARKEKLKQSKKQLIGQQSIFLRTVDKNKAATEASYRVSQIIAQKKKPYEDGEMIKQAFLEAADSLFANFRNKDEIVSAIKSMQLSANTVMRRVEVMSNDIFLQLRTDLDNCVYFSLQLDESTDVVDTAQMAVFVRMVFSDFTIKEDLLKFIPLKGHTTGQELFSHLKNIISSEKIPISKMVSLTTDGAPAMVGCDKGLVALCRKDETFPQFLCYHCIIHQQALCGNFLKLNKVMRLVVKIVNKIRAQALQRRLFRTLADEVDCQYGDLLLHSEVRWLSRGRVLKRFNDVLSGIVQFFKQRDEPTLELENSIWLRDFGFLVGITEKLNELNLQLQGRDKELAEMISDIKAFIKKLEFWEQNLINSDSKHFPILSEKISQNPLEPYDNKYHDFNEMALVAQFVVSPFMEIDIQQFAACVMQNFGEDIAATEMEIIEFQNDLALKSLVSSTECIWPIVSKDKYSVLCRVALEVKALFSSTYLCESSFSNMKFIKNKYRNRLTDEHLDNCIRMAASNYTANIKKIIDESECQPSH</sequence>
<dbReference type="GeneID" id="126885493"/>
<protein>
    <recommendedName>
        <fullName evidence="1">HAT C-terminal dimerisation domain-containing protein</fullName>
    </recommendedName>
</protein>
<dbReference type="RefSeq" id="XP_050508028.1">
    <property type="nucleotide sequence ID" value="XM_050652071.1"/>
</dbReference>
<name>A0ABM5KCW0_DIAVI</name>
<dbReference type="PANTHER" id="PTHR45913:SF21">
    <property type="entry name" value="DUF4371 DOMAIN-CONTAINING PROTEIN"/>
    <property type="match status" value="1"/>
</dbReference>